<evidence type="ECO:0000256" key="8">
    <source>
        <dbReference type="ARBA" id="ARBA00023136"/>
    </source>
</evidence>
<protein>
    <recommendedName>
        <fullName evidence="15">Interference hedgehog</fullName>
    </recommendedName>
</protein>
<evidence type="ECO:0000256" key="5">
    <source>
        <dbReference type="ARBA" id="ARBA00022737"/>
    </source>
</evidence>
<feature type="signal peptide" evidence="18">
    <location>
        <begin position="1"/>
        <end position="28"/>
    </location>
</feature>
<dbReference type="GO" id="GO:0048513">
    <property type="term" value="P:animal organ development"/>
    <property type="evidence" value="ECO:0007669"/>
    <property type="project" value="UniProtKB-ARBA"/>
</dbReference>
<evidence type="ECO:0000313" key="21">
    <source>
        <dbReference type="Proteomes" id="UP000504634"/>
    </source>
</evidence>
<evidence type="ECO:0000259" key="19">
    <source>
        <dbReference type="PROSITE" id="PS50835"/>
    </source>
</evidence>
<evidence type="ECO:0000256" key="7">
    <source>
        <dbReference type="ARBA" id="ARBA00022989"/>
    </source>
</evidence>
<keyword evidence="21" id="KW-1185">Reference proteome</keyword>
<feature type="chain" id="PRO_5026954438" description="Interference hedgehog" evidence="18">
    <location>
        <begin position="29"/>
        <end position="884"/>
    </location>
</feature>
<evidence type="ECO:0000256" key="9">
    <source>
        <dbReference type="ARBA" id="ARBA00023157"/>
    </source>
</evidence>
<keyword evidence="7 17" id="KW-1133">Transmembrane helix</keyword>
<dbReference type="GO" id="GO:0007411">
    <property type="term" value="P:axon guidance"/>
    <property type="evidence" value="ECO:0007669"/>
    <property type="project" value="TreeGrafter"/>
</dbReference>
<feature type="region of interest" description="Disordered" evidence="16">
    <location>
        <begin position="794"/>
        <end position="864"/>
    </location>
</feature>
<dbReference type="GeneID" id="115625865"/>
<feature type="transmembrane region" description="Helical" evidence="17">
    <location>
        <begin position="699"/>
        <end position="722"/>
    </location>
</feature>
<keyword evidence="9" id="KW-1015">Disulfide bond</keyword>
<evidence type="ECO:0000256" key="11">
    <source>
        <dbReference type="ARBA" id="ARBA00023319"/>
    </source>
</evidence>
<feature type="domain" description="Ig-like" evidence="19">
    <location>
        <begin position="32"/>
        <end position="136"/>
    </location>
</feature>
<evidence type="ECO:0000256" key="15">
    <source>
        <dbReference type="ARBA" id="ARBA00041099"/>
    </source>
</evidence>
<gene>
    <name evidence="22" type="primary">LOC115625865</name>
</gene>
<dbReference type="SMART" id="SM00409">
    <property type="entry name" value="IG"/>
    <property type="match status" value="4"/>
</dbReference>
<dbReference type="CDD" id="cd00096">
    <property type="entry name" value="Ig"/>
    <property type="match status" value="1"/>
</dbReference>
<dbReference type="Gene3D" id="2.60.40.10">
    <property type="entry name" value="Immunoglobulins"/>
    <property type="match status" value="5"/>
</dbReference>
<feature type="domain" description="Fibronectin type-III" evidence="20">
    <location>
        <begin position="459"/>
        <end position="567"/>
    </location>
</feature>
<dbReference type="PANTHER" id="PTHR44170">
    <property type="entry name" value="PROTEIN SIDEKICK"/>
    <property type="match status" value="1"/>
</dbReference>
<keyword evidence="3 17" id="KW-0812">Transmembrane</keyword>
<keyword evidence="6" id="KW-0654">Proteoglycan</keyword>
<evidence type="ECO:0000256" key="12">
    <source>
        <dbReference type="ARBA" id="ARBA00037573"/>
    </source>
</evidence>
<dbReference type="GO" id="GO:0098609">
    <property type="term" value="P:cell-cell adhesion"/>
    <property type="evidence" value="ECO:0007669"/>
    <property type="project" value="TreeGrafter"/>
</dbReference>
<dbReference type="SMART" id="SM00060">
    <property type="entry name" value="FN3"/>
    <property type="match status" value="2"/>
</dbReference>
<feature type="domain" description="Fibronectin type-III" evidence="20">
    <location>
        <begin position="575"/>
        <end position="670"/>
    </location>
</feature>
<accession>A0A6J2TJV0</accession>
<evidence type="ECO:0000256" key="17">
    <source>
        <dbReference type="SAM" id="Phobius"/>
    </source>
</evidence>
<evidence type="ECO:0000256" key="3">
    <source>
        <dbReference type="ARBA" id="ARBA00022692"/>
    </source>
</evidence>
<dbReference type="Proteomes" id="UP000504634">
    <property type="component" value="Unplaced"/>
</dbReference>
<keyword evidence="8 17" id="KW-0472">Membrane</keyword>
<proteinExistence type="inferred from homology"/>
<feature type="compositionally biased region" description="Polar residues" evidence="16">
    <location>
        <begin position="665"/>
        <end position="683"/>
    </location>
</feature>
<dbReference type="InterPro" id="IPR013783">
    <property type="entry name" value="Ig-like_fold"/>
</dbReference>
<dbReference type="GO" id="GO:0005886">
    <property type="term" value="C:plasma membrane"/>
    <property type="evidence" value="ECO:0007669"/>
    <property type="project" value="TreeGrafter"/>
</dbReference>
<dbReference type="FunFam" id="2.60.40.10:FF:001747">
    <property type="entry name" value="Interference hedgehog"/>
    <property type="match status" value="1"/>
</dbReference>
<dbReference type="InterPro" id="IPR003599">
    <property type="entry name" value="Ig_sub"/>
</dbReference>
<dbReference type="InterPro" id="IPR007110">
    <property type="entry name" value="Ig-like_dom"/>
</dbReference>
<reference evidence="22" key="1">
    <citation type="submission" date="2025-08" db="UniProtKB">
        <authorList>
            <consortium name="RefSeq"/>
        </authorList>
    </citation>
    <scope>IDENTIFICATION</scope>
    <source>
        <strain evidence="22">11010-0011.00</strain>
        <tissue evidence="22">Whole body</tissue>
    </source>
</reference>
<comment type="function">
    <text evidence="12">Mediates response to the active Hedgehog (Hh) protein signal in embryos, functioning upstream or at the level of patched (ptc).</text>
</comment>
<evidence type="ECO:0000256" key="10">
    <source>
        <dbReference type="ARBA" id="ARBA00023180"/>
    </source>
</evidence>
<feature type="domain" description="Ig-like" evidence="19">
    <location>
        <begin position="339"/>
        <end position="426"/>
    </location>
</feature>
<dbReference type="OrthoDB" id="9998697at2759"/>
<dbReference type="Pfam" id="PF13927">
    <property type="entry name" value="Ig_3"/>
    <property type="match status" value="2"/>
</dbReference>
<feature type="compositionally biased region" description="Polar residues" evidence="16">
    <location>
        <begin position="835"/>
        <end position="856"/>
    </location>
</feature>
<evidence type="ECO:0000313" key="22">
    <source>
        <dbReference type="RefSeq" id="XP_030376936.1"/>
    </source>
</evidence>
<dbReference type="SMART" id="SM00408">
    <property type="entry name" value="IGc2"/>
    <property type="match status" value="3"/>
</dbReference>
<evidence type="ECO:0000259" key="20">
    <source>
        <dbReference type="PROSITE" id="PS50853"/>
    </source>
</evidence>
<feature type="domain" description="Ig-like" evidence="19">
    <location>
        <begin position="145"/>
        <end position="224"/>
    </location>
</feature>
<evidence type="ECO:0000256" key="13">
    <source>
        <dbReference type="ARBA" id="ARBA00038144"/>
    </source>
</evidence>
<keyword evidence="4 18" id="KW-0732">Signal</keyword>
<dbReference type="Pfam" id="PF00041">
    <property type="entry name" value="fn3"/>
    <property type="match status" value="1"/>
</dbReference>
<feature type="domain" description="Ig-like" evidence="19">
    <location>
        <begin position="244"/>
        <end position="328"/>
    </location>
</feature>
<dbReference type="InterPro" id="IPR036179">
    <property type="entry name" value="Ig-like_dom_sf"/>
</dbReference>
<evidence type="ECO:0000256" key="18">
    <source>
        <dbReference type="SAM" id="SignalP"/>
    </source>
</evidence>
<name>A0A6J2TJV0_DROLE</name>
<evidence type="ECO:0000256" key="16">
    <source>
        <dbReference type="SAM" id="MobiDB-lite"/>
    </source>
</evidence>
<dbReference type="GO" id="GO:0008201">
    <property type="term" value="F:heparin binding"/>
    <property type="evidence" value="ECO:0007669"/>
    <property type="project" value="UniProtKB-KW"/>
</dbReference>
<dbReference type="PROSITE" id="PS50853">
    <property type="entry name" value="FN3"/>
    <property type="match status" value="2"/>
</dbReference>
<evidence type="ECO:0000256" key="1">
    <source>
        <dbReference type="ARBA" id="ARBA00004479"/>
    </source>
</evidence>
<dbReference type="PROSITE" id="PS50835">
    <property type="entry name" value="IG_LIKE"/>
    <property type="match status" value="4"/>
</dbReference>
<dbReference type="AlphaFoldDB" id="A0A6J2TJV0"/>
<dbReference type="FunFam" id="2.60.40.10:FF:001773">
    <property type="entry name" value="Interference hedgehog"/>
    <property type="match status" value="1"/>
</dbReference>
<evidence type="ECO:0000256" key="6">
    <source>
        <dbReference type="ARBA" id="ARBA00022974"/>
    </source>
</evidence>
<comment type="subunit">
    <text evidence="14">Homodimer. Heterotetramer; 2 iHog chains bind 2 hh chains when facilitated by heparin, heparin is required to promote high-affinity interactions between hh and iHog.</text>
</comment>
<sequence length="884" mass="97812">MSPSHSHPSLSLPLLLLTSLLSVIPVLASSSPGVKILRAPESRVAPNGDEIVFECETSLAPDLFEWRYRRHQNSSSRSLAFRMRYSKVVGGKLHNITNANAVSKLSVFVRHDTQGEYRCVAWFGPVAVTSTTARLDLATIELNEPDTSTEPIYWRATSGNTLLLPCGKINSKPAPAWSFYRNGVEVKAPTTANNDTLVLSPASETDSGLYSCAATNTVLGLKLALPQRIKLEIVSAGGASQIAPHFLSHHLMHKAVTAHEGDPEVLLLCPSVGMPKPTSVWSSPNAGSALHTNRTRVLPYGLQIFNVEAQDAGIYICYIDNGVRPTLEFFIELTVQQLPRIVRAPSANLTNEGEQLHLECRATGDPEPQIYWLLNGENIALDSEARVQSNGKLILNSVQKRHAGYIQCFARNELGEHSAGTLLQVNPKQIQSEPTRHNHGGGHQRTQERLHRKQMIMVPPSAPNVTRLSDECVMLRWHVRRNDGLPIQFFKVQYRMLKDSGKRNWETMNDDIAYGKPKWNNEQGKSFTASVPNLKPQHFYRFRIMAVYSNNDNKESMKSSKFFLQRGAALKPLPVPELVQIEEHSQTAVVLHWRLASDADEQLISGYYAYYRPSSSAGEYYKATIEGAQSRSFQINTLEPGSIYEFKLQSFSAMSASEFSALKQGRTQRPKTTTTEQPNDYPVDTTTPSQFEAFSIDPLFLGSVGGGAILLLLLLAICLCLYRRRRSNELNKARIGELREDFVALGTCAPNKARPRHIHITLNPLAQHEDKSSPTTQDNELGFFQRQPVYDSEPHGFNGHARLTSSSSLRRSQRTLERAGAGGSGVGAGSNNNNLNQAVDSSLVSSDTTRLQTPNKSARVMIKRARLPSRSENLSSGSLNSVGV</sequence>
<comment type="subcellular location">
    <subcellularLocation>
        <location evidence="1">Membrane</location>
        <topology evidence="1">Single-pass type I membrane protein</topology>
    </subcellularLocation>
</comment>
<evidence type="ECO:0000256" key="14">
    <source>
        <dbReference type="ARBA" id="ARBA00038530"/>
    </source>
</evidence>
<evidence type="ECO:0000256" key="4">
    <source>
        <dbReference type="ARBA" id="ARBA00022729"/>
    </source>
</evidence>
<dbReference type="SUPFAM" id="SSF48726">
    <property type="entry name" value="Immunoglobulin"/>
    <property type="match status" value="3"/>
</dbReference>
<keyword evidence="2" id="KW-0358">Heparin-binding</keyword>
<keyword evidence="5" id="KW-0677">Repeat</keyword>
<comment type="similarity">
    <text evidence="13">Belongs to the immunoglobulin superfamily. IHOG family.</text>
</comment>
<dbReference type="SUPFAM" id="SSF49265">
    <property type="entry name" value="Fibronectin type III"/>
    <property type="match status" value="1"/>
</dbReference>
<dbReference type="RefSeq" id="XP_030376936.1">
    <property type="nucleotide sequence ID" value="XM_030521076.1"/>
</dbReference>
<dbReference type="PANTHER" id="PTHR44170:SF33">
    <property type="entry name" value="BROTHER OF IHOG, ISOFORM G-RELATED"/>
    <property type="match status" value="1"/>
</dbReference>
<keyword evidence="11" id="KW-0393">Immunoglobulin domain</keyword>
<feature type="region of interest" description="Disordered" evidence="16">
    <location>
        <begin position="662"/>
        <end position="683"/>
    </location>
</feature>
<keyword evidence="10" id="KW-0325">Glycoprotein</keyword>
<dbReference type="InterPro" id="IPR003961">
    <property type="entry name" value="FN3_dom"/>
</dbReference>
<organism evidence="21 22">
    <name type="scientific">Drosophila lebanonensis</name>
    <name type="common">Fruit fly</name>
    <name type="synonym">Scaptodrosophila lebanonensis</name>
    <dbReference type="NCBI Taxonomy" id="7225"/>
    <lineage>
        <taxon>Eukaryota</taxon>
        <taxon>Metazoa</taxon>
        <taxon>Ecdysozoa</taxon>
        <taxon>Arthropoda</taxon>
        <taxon>Hexapoda</taxon>
        <taxon>Insecta</taxon>
        <taxon>Pterygota</taxon>
        <taxon>Neoptera</taxon>
        <taxon>Endopterygota</taxon>
        <taxon>Diptera</taxon>
        <taxon>Brachycera</taxon>
        <taxon>Muscomorpha</taxon>
        <taxon>Ephydroidea</taxon>
        <taxon>Drosophilidae</taxon>
        <taxon>Scaptodrosophila</taxon>
    </lineage>
</organism>
<dbReference type="GO" id="GO:0030424">
    <property type="term" value="C:axon"/>
    <property type="evidence" value="ECO:0007669"/>
    <property type="project" value="TreeGrafter"/>
</dbReference>
<dbReference type="InterPro" id="IPR036116">
    <property type="entry name" value="FN3_sf"/>
</dbReference>
<evidence type="ECO:0000256" key="2">
    <source>
        <dbReference type="ARBA" id="ARBA00022674"/>
    </source>
</evidence>
<dbReference type="CDD" id="cd00063">
    <property type="entry name" value="FN3"/>
    <property type="match status" value="2"/>
</dbReference>
<dbReference type="InterPro" id="IPR003598">
    <property type="entry name" value="Ig_sub2"/>
</dbReference>